<evidence type="ECO:0000259" key="11">
    <source>
        <dbReference type="SMART" id="SM00338"/>
    </source>
</evidence>
<evidence type="ECO:0000256" key="1">
    <source>
        <dbReference type="ARBA" id="ARBA00004049"/>
    </source>
</evidence>
<keyword evidence="7" id="KW-0539">Nucleus</keyword>
<evidence type="ECO:0000256" key="2">
    <source>
        <dbReference type="ARBA" id="ARBA00004123"/>
    </source>
</evidence>
<feature type="compositionally biased region" description="Basic residues" evidence="10">
    <location>
        <begin position="103"/>
        <end position="116"/>
    </location>
</feature>
<dbReference type="eggNOG" id="ENOG502SPRN">
    <property type="taxonomic scope" value="Eukaryota"/>
</dbReference>
<dbReference type="SUPFAM" id="SSF57959">
    <property type="entry name" value="Leucine zipper domain"/>
    <property type="match status" value="1"/>
</dbReference>
<evidence type="ECO:0000256" key="8">
    <source>
        <dbReference type="ARBA" id="ARBA00044067"/>
    </source>
</evidence>
<sequence>MAGGCSRGGDHRSSYTLPCFPNSDLCTVVAQCSGFVKSFSFLPPYLRCVSDFGCPLHHHLHHHTTIMIYLQLYQPPNFCSSSPEQSSDNQGNDGSGVPESKAAHRRAQVRRAQIQHRQRKANYVKELEQEVAKIRKQIEDVDKERRVLRVENEGMKAELRLRNGVSFPGPQPAPPQQQQGVAGPWYMSEKMNFTMTMQLGYDEVLGAPCYMVSGLSSPGFEAVTKATTAATAIPNSSILPTPPTTATFAPASSSSITTPTKNPITNTPDHPPELPYMTPPQIQTAINFILATHFHPSHFSPSTSSPVTTPPFHSSQGHSLTATSLALSSAPSSIFTAAKRTQLFPGSGINLKPSSSGTESLEWENSALTLKNLYRLSKVLEKEGEDRTEITPVQAWFEILAKYGVERVMGRVERLKGELGGRRVVRCPHFGARVDRGEWEVVVEGVMR</sequence>
<dbReference type="AlphaFoldDB" id="A0A090CCU4"/>
<dbReference type="GO" id="GO:0000976">
    <property type="term" value="F:transcription cis-regulatory region binding"/>
    <property type="evidence" value="ECO:0007669"/>
    <property type="project" value="InterPro"/>
</dbReference>
<evidence type="ECO:0000256" key="7">
    <source>
        <dbReference type="ARBA" id="ARBA00023242"/>
    </source>
</evidence>
<keyword evidence="6" id="KW-0804">Transcription</keyword>
<dbReference type="Proteomes" id="UP000001197">
    <property type="component" value="Chromosome 1"/>
</dbReference>
<dbReference type="SMART" id="SM00338">
    <property type="entry name" value="BRLZ"/>
    <property type="match status" value="1"/>
</dbReference>
<reference evidence="13" key="2">
    <citation type="journal article" date="2014" name="Genetics">
        <title>Maintaining two mating types: Structure of the mating type locus and its role in heterokaryosis in Podospora anserina.</title>
        <authorList>
            <person name="Grognet P."/>
            <person name="Bidard F."/>
            <person name="Kuchly C."/>
            <person name="Tong L.C.H."/>
            <person name="Coppin E."/>
            <person name="Benkhali J.A."/>
            <person name="Couloux A."/>
            <person name="Wincker P."/>
            <person name="Debuchy R."/>
            <person name="Silar P."/>
        </authorList>
    </citation>
    <scope>GENOME REANNOTATION</scope>
    <source>
        <strain evidence="13">S / ATCC MYA-4624 / DSM 980 / FGSC 10383</strain>
    </source>
</reference>
<evidence type="ECO:0000313" key="13">
    <source>
        <dbReference type="Proteomes" id="UP000001197"/>
    </source>
</evidence>
<evidence type="ECO:0000256" key="4">
    <source>
        <dbReference type="ARBA" id="ARBA00023015"/>
    </source>
</evidence>
<organism evidence="12 13">
    <name type="scientific">Podospora anserina (strain S / ATCC MYA-4624 / DSM 980 / FGSC 10383)</name>
    <name type="common">Pleurage anserina</name>
    <dbReference type="NCBI Taxonomy" id="515849"/>
    <lineage>
        <taxon>Eukaryota</taxon>
        <taxon>Fungi</taxon>
        <taxon>Dikarya</taxon>
        <taxon>Ascomycota</taxon>
        <taxon>Pezizomycotina</taxon>
        <taxon>Sordariomycetes</taxon>
        <taxon>Sordariomycetidae</taxon>
        <taxon>Sordariales</taxon>
        <taxon>Podosporaceae</taxon>
        <taxon>Podospora</taxon>
        <taxon>Podospora anserina</taxon>
    </lineage>
</organism>
<dbReference type="InterPro" id="IPR050936">
    <property type="entry name" value="AP-1-like"/>
</dbReference>
<keyword evidence="4" id="KW-0805">Transcription regulation</keyword>
<dbReference type="PANTHER" id="PTHR40621">
    <property type="entry name" value="TRANSCRIPTION FACTOR KAPC-RELATED"/>
    <property type="match status" value="1"/>
</dbReference>
<dbReference type="EMBL" id="FO904936">
    <property type="protein sequence ID" value="CDP23079.1"/>
    <property type="molecule type" value="Genomic_DNA"/>
</dbReference>
<feature type="compositionally biased region" description="Polar residues" evidence="10">
    <location>
        <begin position="80"/>
        <end position="92"/>
    </location>
</feature>
<evidence type="ECO:0000256" key="6">
    <source>
        <dbReference type="ARBA" id="ARBA00023163"/>
    </source>
</evidence>
<name>A0A090CCU4_PODAN</name>
<proteinExistence type="inferred from homology"/>
<accession>A0A090CCU4</accession>
<keyword evidence="5" id="KW-0238">DNA-binding</keyword>
<evidence type="ECO:0000313" key="12">
    <source>
        <dbReference type="EMBL" id="CDP23079.1"/>
    </source>
</evidence>
<dbReference type="PANTHER" id="PTHR40621:SF11">
    <property type="entry name" value="TRANSCRIPTION FACTOR KAPC-RELATED"/>
    <property type="match status" value="1"/>
</dbReference>
<comment type="function">
    <text evidence="1">Putative transcription factor.</text>
</comment>
<comment type="subcellular location">
    <subcellularLocation>
        <location evidence="2">Nucleus</location>
    </subcellularLocation>
</comment>
<evidence type="ECO:0000256" key="5">
    <source>
        <dbReference type="ARBA" id="ARBA00023125"/>
    </source>
</evidence>
<evidence type="ECO:0000256" key="3">
    <source>
        <dbReference type="ARBA" id="ARBA00007163"/>
    </source>
</evidence>
<keyword evidence="13" id="KW-1185">Reference proteome</keyword>
<dbReference type="Gene3D" id="1.20.5.170">
    <property type="match status" value="1"/>
</dbReference>
<dbReference type="InterPro" id="IPR004827">
    <property type="entry name" value="bZIP"/>
</dbReference>
<evidence type="ECO:0000256" key="10">
    <source>
        <dbReference type="SAM" id="MobiDB-lite"/>
    </source>
</evidence>
<dbReference type="CDD" id="cd14688">
    <property type="entry name" value="bZIP_YAP"/>
    <property type="match status" value="1"/>
</dbReference>
<comment type="similarity">
    <text evidence="3">Belongs to the bZIP family.</text>
</comment>
<feature type="region of interest" description="Disordered" evidence="10">
    <location>
        <begin position="80"/>
        <end position="116"/>
    </location>
</feature>
<dbReference type="GO" id="GO:0001228">
    <property type="term" value="F:DNA-binding transcription activator activity, RNA polymerase II-specific"/>
    <property type="evidence" value="ECO:0007669"/>
    <property type="project" value="TreeGrafter"/>
</dbReference>
<protein>
    <recommendedName>
        <fullName evidence="8">Putative transcription factor kapC</fullName>
    </recommendedName>
</protein>
<feature type="domain" description="BZIP" evidence="11">
    <location>
        <begin position="97"/>
        <end position="161"/>
    </location>
</feature>
<feature type="coiled-coil region" evidence="9">
    <location>
        <begin position="117"/>
        <end position="158"/>
    </location>
</feature>
<keyword evidence="9" id="KW-0175">Coiled coil</keyword>
<dbReference type="GO" id="GO:0090575">
    <property type="term" value="C:RNA polymerase II transcription regulator complex"/>
    <property type="evidence" value="ECO:0007669"/>
    <property type="project" value="TreeGrafter"/>
</dbReference>
<dbReference type="InParanoid" id="A0A090CCU4"/>
<reference evidence="12 13" key="1">
    <citation type="journal article" date="2008" name="Genome Biol.">
        <title>The genome sequence of the model ascomycete fungus Podospora anserina.</title>
        <authorList>
            <person name="Espagne E."/>
            <person name="Lespinet O."/>
            <person name="Malagnac F."/>
            <person name="Da Silva C."/>
            <person name="Jaillon O."/>
            <person name="Porcel B.M."/>
            <person name="Couloux A."/>
            <person name="Aury J.-M."/>
            <person name="Segurens B."/>
            <person name="Poulain J."/>
            <person name="Anthouard V."/>
            <person name="Grossetete S."/>
            <person name="Khalili H."/>
            <person name="Coppin E."/>
            <person name="Dequard-Chablat M."/>
            <person name="Picard M."/>
            <person name="Contamine V."/>
            <person name="Arnaise S."/>
            <person name="Bourdais A."/>
            <person name="Berteaux-Lecellier V."/>
            <person name="Gautheret D."/>
            <person name="de Vries R.P."/>
            <person name="Battaglia E."/>
            <person name="Coutinho P.M."/>
            <person name="Danchin E.G.J."/>
            <person name="Henrissat B."/>
            <person name="El Khoury R."/>
            <person name="Sainsard-Chanet A."/>
            <person name="Boivin A."/>
            <person name="Pinan-Lucarre B."/>
            <person name="Sellem C.H."/>
            <person name="Debuchy R."/>
            <person name="Wincker P."/>
            <person name="Weissenbach J."/>
            <person name="Silar P."/>
        </authorList>
    </citation>
    <scope>NUCLEOTIDE SEQUENCE [LARGE SCALE GENOMIC DNA]</scope>
    <source>
        <strain evidence="13">S / ATCC MYA-4624 / DSM 980 / FGSC 10383</strain>
    </source>
</reference>
<dbReference type="InterPro" id="IPR046347">
    <property type="entry name" value="bZIP_sf"/>
</dbReference>
<evidence type="ECO:0000256" key="9">
    <source>
        <dbReference type="SAM" id="Coils"/>
    </source>
</evidence>